<dbReference type="InterPro" id="IPR052348">
    <property type="entry name" value="Metallopeptidase_M50B"/>
</dbReference>
<evidence type="ECO:0000256" key="8">
    <source>
        <dbReference type="ARBA" id="ARBA00022801"/>
    </source>
</evidence>
<sequence length="210" mass="23538">MLRGLVLSLPAVCIGLTVHEWAHAYAAFRLGDPTARNLGRLTLNPLAHFDLLGFLCLMLFGYGWAKPVPISPRNFRHYRRDDIIVSLAGVTMNFLTAFAFLLLTSALLRLVPSLFGSWAFLLVMDNIVVVNLSLMVFNLIPLSPLDGSHVLFCLCMRRFLKLCLFLQRYGEYILLACVLLGLVSRVLSPAVNWFYGWMSEAAWAIVGLFA</sequence>
<dbReference type="AlphaFoldDB" id="A0A9D1N3D9"/>
<gene>
    <name evidence="14" type="ORF">IAD24_04175</name>
</gene>
<dbReference type="PANTHER" id="PTHR35864">
    <property type="entry name" value="ZINC METALLOPROTEASE MJ0611-RELATED"/>
    <property type="match status" value="1"/>
</dbReference>
<dbReference type="GO" id="GO:0006508">
    <property type="term" value="P:proteolysis"/>
    <property type="evidence" value="ECO:0007669"/>
    <property type="project" value="UniProtKB-KW"/>
</dbReference>
<feature type="transmembrane region" description="Helical" evidence="13">
    <location>
        <begin position="83"/>
        <end position="103"/>
    </location>
</feature>
<keyword evidence="8" id="KW-0378">Hydrolase</keyword>
<keyword evidence="12 13" id="KW-0472">Membrane</keyword>
<evidence type="ECO:0000256" key="6">
    <source>
        <dbReference type="ARBA" id="ARBA00022692"/>
    </source>
</evidence>
<comment type="subcellular location">
    <subcellularLocation>
        <location evidence="2">Cell membrane</location>
        <topology evidence="2">Multi-pass membrane protein</topology>
    </subcellularLocation>
</comment>
<keyword evidence="6 13" id="KW-0812">Transmembrane</keyword>
<keyword evidence="10 13" id="KW-1133">Transmembrane helix</keyword>
<comment type="caution">
    <text evidence="14">The sequence shown here is derived from an EMBL/GenBank/DDBJ whole genome shotgun (WGS) entry which is preliminary data.</text>
</comment>
<dbReference type="GO" id="GO:0008237">
    <property type="term" value="F:metallopeptidase activity"/>
    <property type="evidence" value="ECO:0007669"/>
    <property type="project" value="UniProtKB-KW"/>
</dbReference>
<evidence type="ECO:0000256" key="12">
    <source>
        <dbReference type="ARBA" id="ARBA00023136"/>
    </source>
</evidence>
<dbReference type="PANTHER" id="PTHR35864:SF1">
    <property type="entry name" value="ZINC METALLOPROTEASE YWHC-RELATED"/>
    <property type="match status" value="1"/>
</dbReference>
<feature type="transmembrane region" description="Helical" evidence="13">
    <location>
        <begin position="115"/>
        <end position="140"/>
    </location>
</feature>
<evidence type="ECO:0000256" key="7">
    <source>
        <dbReference type="ARBA" id="ARBA00022723"/>
    </source>
</evidence>
<protein>
    <submittedName>
        <fullName evidence="14">Site-2 protease family protein</fullName>
    </submittedName>
</protein>
<keyword evidence="11" id="KW-0482">Metalloprotease</keyword>
<evidence type="ECO:0000256" key="3">
    <source>
        <dbReference type="ARBA" id="ARBA00007931"/>
    </source>
</evidence>
<evidence type="ECO:0000256" key="5">
    <source>
        <dbReference type="ARBA" id="ARBA00022670"/>
    </source>
</evidence>
<keyword evidence="9" id="KW-0862">Zinc</keyword>
<name>A0A9D1N3D9_9FIRM</name>
<evidence type="ECO:0000256" key="9">
    <source>
        <dbReference type="ARBA" id="ARBA00022833"/>
    </source>
</evidence>
<dbReference type="EMBL" id="DVNZ01000133">
    <property type="protein sequence ID" value="HIU94335.1"/>
    <property type="molecule type" value="Genomic_DNA"/>
</dbReference>
<keyword evidence="5 14" id="KW-0645">Protease</keyword>
<keyword evidence="7" id="KW-0479">Metal-binding</keyword>
<evidence type="ECO:0000256" key="10">
    <source>
        <dbReference type="ARBA" id="ARBA00022989"/>
    </source>
</evidence>
<reference evidence="14" key="1">
    <citation type="submission" date="2020-10" db="EMBL/GenBank/DDBJ databases">
        <authorList>
            <person name="Gilroy R."/>
        </authorList>
    </citation>
    <scope>NUCLEOTIDE SEQUENCE</scope>
    <source>
        <strain evidence="14">ChiGjej2B2-16831</strain>
    </source>
</reference>
<evidence type="ECO:0000313" key="15">
    <source>
        <dbReference type="Proteomes" id="UP000824128"/>
    </source>
</evidence>
<dbReference type="GO" id="GO:0046872">
    <property type="term" value="F:metal ion binding"/>
    <property type="evidence" value="ECO:0007669"/>
    <property type="project" value="UniProtKB-KW"/>
</dbReference>
<proteinExistence type="inferred from homology"/>
<evidence type="ECO:0000256" key="1">
    <source>
        <dbReference type="ARBA" id="ARBA00001947"/>
    </source>
</evidence>
<comment type="cofactor">
    <cofactor evidence="1">
        <name>Zn(2+)</name>
        <dbReference type="ChEBI" id="CHEBI:29105"/>
    </cofactor>
</comment>
<evidence type="ECO:0000256" key="2">
    <source>
        <dbReference type="ARBA" id="ARBA00004651"/>
    </source>
</evidence>
<feature type="transmembrane region" description="Helical" evidence="13">
    <location>
        <begin position="42"/>
        <end position="62"/>
    </location>
</feature>
<keyword evidence="4" id="KW-1003">Cell membrane</keyword>
<feature type="transmembrane region" description="Helical" evidence="13">
    <location>
        <begin position="169"/>
        <end position="187"/>
    </location>
</feature>
<dbReference type="Proteomes" id="UP000824128">
    <property type="component" value="Unassembled WGS sequence"/>
</dbReference>
<dbReference type="GO" id="GO:0005886">
    <property type="term" value="C:plasma membrane"/>
    <property type="evidence" value="ECO:0007669"/>
    <property type="project" value="UniProtKB-SubCell"/>
</dbReference>
<accession>A0A9D1N3D9</accession>
<evidence type="ECO:0000256" key="13">
    <source>
        <dbReference type="SAM" id="Phobius"/>
    </source>
</evidence>
<evidence type="ECO:0000256" key="11">
    <source>
        <dbReference type="ARBA" id="ARBA00023049"/>
    </source>
</evidence>
<dbReference type="CDD" id="cd06158">
    <property type="entry name" value="S2P-M50_like_1"/>
    <property type="match status" value="1"/>
</dbReference>
<comment type="similarity">
    <text evidence="3">Belongs to the peptidase M50B family.</text>
</comment>
<evidence type="ECO:0000256" key="4">
    <source>
        <dbReference type="ARBA" id="ARBA00022475"/>
    </source>
</evidence>
<reference evidence="14" key="2">
    <citation type="journal article" date="2021" name="PeerJ">
        <title>Extensive microbial diversity within the chicken gut microbiome revealed by metagenomics and culture.</title>
        <authorList>
            <person name="Gilroy R."/>
            <person name="Ravi A."/>
            <person name="Getino M."/>
            <person name="Pursley I."/>
            <person name="Horton D.L."/>
            <person name="Alikhan N.F."/>
            <person name="Baker D."/>
            <person name="Gharbi K."/>
            <person name="Hall N."/>
            <person name="Watson M."/>
            <person name="Adriaenssens E.M."/>
            <person name="Foster-Nyarko E."/>
            <person name="Jarju S."/>
            <person name="Secka A."/>
            <person name="Antonio M."/>
            <person name="Oren A."/>
            <person name="Chaudhuri R.R."/>
            <person name="La Ragione R."/>
            <person name="Hildebrand F."/>
            <person name="Pallen M.J."/>
        </authorList>
    </citation>
    <scope>NUCLEOTIDE SEQUENCE</scope>
    <source>
        <strain evidence="14">ChiGjej2B2-16831</strain>
    </source>
</reference>
<organism evidence="14 15">
    <name type="scientific">Candidatus Aphodomorpha intestinavium</name>
    <dbReference type="NCBI Taxonomy" id="2840672"/>
    <lineage>
        <taxon>Bacteria</taxon>
        <taxon>Bacillati</taxon>
        <taxon>Bacillota</taxon>
        <taxon>Clostridia</taxon>
        <taxon>Eubacteriales</taxon>
        <taxon>Candidatus Aphodomorpha</taxon>
    </lineage>
</organism>
<evidence type="ECO:0000313" key="14">
    <source>
        <dbReference type="EMBL" id="HIU94335.1"/>
    </source>
</evidence>
<dbReference type="InterPro" id="IPR044537">
    <property type="entry name" value="Rip2-like"/>
</dbReference>